<dbReference type="AlphaFoldDB" id="A0AAV7VG54"/>
<evidence type="ECO:0000313" key="2">
    <source>
        <dbReference type="Proteomes" id="UP001066276"/>
    </source>
</evidence>
<gene>
    <name evidence="1" type="ORF">NDU88_004393</name>
</gene>
<keyword evidence="2" id="KW-1185">Reference proteome</keyword>
<protein>
    <submittedName>
        <fullName evidence="1">Uncharacterized protein</fullName>
    </submittedName>
</protein>
<reference evidence="1" key="1">
    <citation type="journal article" date="2022" name="bioRxiv">
        <title>Sequencing and chromosome-scale assembly of the giantPleurodeles waltlgenome.</title>
        <authorList>
            <person name="Brown T."/>
            <person name="Elewa A."/>
            <person name="Iarovenko S."/>
            <person name="Subramanian E."/>
            <person name="Araus A.J."/>
            <person name="Petzold A."/>
            <person name="Susuki M."/>
            <person name="Suzuki K.-i.T."/>
            <person name="Hayashi T."/>
            <person name="Toyoda A."/>
            <person name="Oliveira C."/>
            <person name="Osipova E."/>
            <person name="Leigh N.D."/>
            <person name="Simon A."/>
            <person name="Yun M.H."/>
        </authorList>
    </citation>
    <scope>NUCLEOTIDE SEQUENCE</scope>
    <source>
        <strain evidence="1">20211129_DDA</strain>
        <tissue evidence="1">Liver</tissue>
    </source>
</reference>
<sequence length="148" mass="15876">MALSGNFMSSDTTAPMIPNGNLQLKEKHIYQLFSLAGDHANKAANKNKANSLGQDLMLPGDERGMRVGLGAAIIASSGVDNYGLASVQGATFDGNKLERDPIFFTFNFSSASEAMKNPPVISLQVALGFPVYCNVYHRLQKVFAPPLP</sequence>
<organism evidence="1 2">
    <name type="scientific">Pleurodeles waltl</name>
    <name type="common">Iberian ribbed newt</name>
    <dbReference type="NCBI Taxonomy" id="8319"/>
    <lineage>
        <taxon>Eukaryota</taxon>
        <taxon>Metazoa</taxon>
        <taxon>Chordata</taxon>
        <taxon>Craniata</taxon>
        <taxon>Vertebrata</taxon>
        <taxon>Euteleostomi</taxon>
        <taxon>Amphibia</taxon>
        <taxon>Batrachia</taxon>
        <taxon>Caudata</taxon>
        <taxon>Salamandroidea</taxon>
        <taxon>Salamandridae</taxon>
        <taxon>Pleurodelinae</taxon>
        <taxon>Pleurodeles</taxon>
    </lineage>
</organism>
<dbReference type="Proteomes" id="UP001066276">
    <property type="component" value="Chromosome 2_1"/>
</dbReference>
<comment type="caution">
    <text evidence="1">The sequence shown here is derived from an EMBL/GenBank/DDBJ whole genome shotgun (WGS) entry which is preliminary data.</text>
</comment>
<name>A0AAV7VG54_PLEWA</name>
<accession>A0AAV7VG54</accession>
<proteinExistence type="predicted"/>
<evidence type="ECO:0000313" key="1">
    <source>
        <dbReference type="EMBL" id="KAJ1200570.1"/>
    </source>
</evidence>
<dbReference type="EMBL" id="JANPWB010000003">
    <property type="protein sequence ID" value="KAJ1200570.1"/>
    <property type="molecule type" value="Genomic_DNA"/>
</dbReference>